<dbReference type="Proteomes" id="UP000316030">
    <property type="component" value="Unassembled WGS sequence"/>
</dbReference>
<evidence type="ECO:0000313" key="7">
    <source>
        <dbReference type="EMBL" id="SMO42078.1"/>
    </source>
</evidence>
<protein>
    <submittedName>
        <fullName evidence="7">Amino acid/polyamine/organocation transporter, APC superfamily</fullName>
    </submittedName>
</protein>
<dbReference type="GO" id="GO:0015171">
    <property type="term" value="F:amino acid transmembrane transporter activity"/>
    <property type="evidence" value="ECO:0007669"/>
    <property type="project" value="TreeGrafter"/>
</dbReference>
<dbReference type="Pfam" id="PF13520">
    <property type="entry name" value="AA_permease_2"/>
    <property type="match status" value="1"/>
</dbReference>
<organism evidence="7 8">
    <name type="scientific">Thalassovita litoralis</name>
    <dbReference type="NCBI Taxonomy" id="1010611"/>
    <lineage>
        <taxon>Bacteria</taxon>
        <taxon>Pseudomonadati</taxon>
        <taxon>Pseudomonadota</taxon>
        <taxon>Alphaproteobacteria</taxon>
        <taxon>Rhodobacterales</taxon>
        <taxon>Roseobacteraceae</taxon>
        <taxon>Thalassovita</taxon>
    </lineage>
</organism>
<name>A0A521B4N8_9RHOB</name>
<evidence type="ECO:0000313" key="8">
    <source>
        <dbReference type="Proteomes" id="UP000316030"/>
    </source>
</evidence>
<dbReference type="Gene3D" id="1.20.1740.10">
    <property type="entry name" value="Amino acid/polyamine transporter I"/>
    <property type="match status" value="1"/>
</dbReference>
<feature type="transmembrane region" description="Helical" evidence="6">
    <location>
        <begin position="147"/>
        <end position="165"/>
    </location>
</feature>
<sequence length="419" mass="42616">MILTLWRADLLAQMSIFGKMKGAGVAQELKRRIGLGLLTAYGVGVMVGAGIYVLVGAVAAEAGVWAPVSFLIAGLVAAPTALSYAEFSARIPEAAGEAAYVAQGLKLPFIAVLVGLAIVAAGTISAAAVLRGGMGYLTAAVDVPLEWAVVAGGVLLTLVAVLGVLESMALAALFTVAELAGLGLVVFAGSVAPVSPDFTMPDVPLWSGIGAGAVLAFFAFIGFEDIVNMAEEVERPERVVPRAILLSLILTSLIYGAVAVAAVRAVPLEELAASEQPLVLVWDAGIGGNSSFFVLIAAVAALNGVLAQIVMASRVLFGLGKRSILLRVFHHAHPRFGTPVLATLLLGVAVIYGALALPVATLAGATSALLLGVFVLVNAALIMVKRDQPKAAFTVPMAMPVVGLVLALGALLMTTGILG</sequence>
<dbReference type="InterPro" id="IPR002293">
    <property type="entry name" value="AA/rel_permease1"/>
</dbReference>
<keyword evidence="5 6" id="KW-0472">Membrane</keyword>
<dbReference type="PANTHER" id="PTHR43243:SF4">
    <property type="entry name" value="CATIONIC AMINO ACID TRANSPORTER 4"/>
    <property type="match status" value="1"/>
</dbReference>
<feature type="transmembrane region" description="Helical" evidence="6">
    <location>
        <begin position="107"/>
        <end position="127"/>
    </location>
</feature>
<evidence type="ECO:0000256" key="2">
    <source>
        <dbReference type="ARBA" id="ARBA00022448"/>
    </source>
</evidence>
<feature type="transmembrane region" description="Helical" evidence="6">
    <location>
        <begin position="172"/>
        <end position="192"/>
    </location>
</feature>
<keyword evidence="4 6" id="KW-1133">Transmembrane helix</keyword>
<feature type="transmembrane region" description="Helical" evidence="6">
    <location>
        <begin position="64"/>
        <end position="87"/>
    </location>
</feature>
<dbReference type="AlphaFoldDB" id="A0A521B4N8"/>
<keyword evidence="2" id="KW-0813">Transport</keyword>
<evidence type="ECO:0000256" key="5">
    <source>
        <dbReference type="ARBA" id="ARBA00023136"/>
    </source>
</evidence>
<dbReference type="GO" id="GO:0016020">
    <property type="term" value="C:membrane"/>
    <property type="evidence" value="ECO:0007669"/>
    <property type="project" value="UniProtKB-SubCell"/>
</dbReference>
<evidence type="ECO:0000256" key="1">
    <source>
        <dbReference type="ARBA" id="ARBA00004141"/>
    </source>
</evidence>
<gene>
    <name evidence="7" type="ORF">SAMN06265173_102119</name>
</gene>
<dbReference type="EMBL" id="FXTO01000002">
    <property type="protein sequence ID" value="SMO42078.1"/>
    <property type="molecule type" value="Genomic_DNA"/>
</dbReference>
<feature type="transmembrane region" description="Helical" evidence="6">
    <location>
        <begin position="338"/>
        <end position="357"/>
    </location>
</feature>
<evidence type="ECO:0000256" key="3">
    <source>
        <dbReference type="ARBA" id="ARBA00022692"/>
    </source>
</evidence>
<keyword evidence="8" id="KW-1185">Reference proteome</keyword>
<keyword evidence="3 6" id="KW-0812">Transmembrane</keyword>
<feature type="transmembrane region" description="Helical" evidence="6">
    <location>
        <begin position="204"/>
        <end position="223"/>
    </location>
</feature>
<accession>A0A521B4N8</accession>
<dbReference type="PANTHER" id="PTHR43243">
    <property type="entry name" value="INNER MEMBRANE TRANSPORTER YGJI-RELATED"/>
    <property type="match status" value="1"/>
</dbReference>
<reference evidence="7 8" key="1">
    <citation type="submission" date="2017-05" db="EMBL/GenBank/DDBJ databases">
        <authorList>
            <person name="Varghese N."/>
            <person name="Submissions S."/>
        </authorList>
    </citation>
    <scope>NUCLEOTIDE SEQUENCE [LARGE SCALE GENOMIC DNA]</scope>
    <source>
        <strain evidence="7 8">DSM 29506</strain>
    </source>
</reference>
<evidence type="ECO:0000256" key="6">
    <source>
        <dbReference type="SAM" id="Phobius"/>
    </source>
</evidence>
<feature type="transmembrane region" description="Helical" evidence="6">
    <location>
        <begin position="363"/>
        <end position="384"/>
    </location>
</feature>
<comment type="subcellular location">
    <subcellularLocation>
        <location evidence="1">Membrane</location>
        <topology evidence="1">Multi-pass membrane protein</topology>
    </subcellularLocation>
</comment>
<dbReference type="PIRSF" id="PIRSF006060">
    <property type="entry name" value="AA_transporter"/>
    <property type="match status" value="1"/>
</dbReference>
<feature type="transmembrane region" description="Helical" evidence="6">
    <location>
        <begin position="292"/>
        <end position="317"/>
    </location>
</feature>
<feature type="transmembrane region" description="Helical" evidence="6">
    <location>
        <begin position="35"/>
        <end position="58"/>
    </location>
</feature>
<proteinExistence type="predicted"/>
<dbReference type="RefSeq" id="WP_328592200.1">
    <property type="nucleotide sequence ID" value="NZ_FXTO01000002.1"/>
</dbReference>
<feature type="transmembrane region" description="Helical" evidence="6">
    <location>
        <begin position="391"/>
        <end position="413"/>
    </location>
</feature>
<evidence type="ECO:0000256" key="4">
    <source>
        <dbReference type="ARBA" id="ARBA00022989"/>
    </source>
</evidence>
<feature type="transmembrane region" description="Helical" evidence="6">
    <location>
        <begin position="244"/>
        <end position="266"/>
    </location>
</feature>